<evidence type="ECO:0000256" key="1">
    <source>
        <dbReference type="SAM" id="Phobius"/>
    </source>
</evidence>
<proteinExistence type="predicted"/>
<sequence>MAEPMESEKSALQKDKFTKMIRSWIDQFAHVLQSTDTKEFIQVLVIDPFLKNIMGQIFPYILIGFCLFAAVFIFVILTFVIILFRPSAATVATATTAATVAAVAATAPANVSCPFCHITSAAVNAIPK</sequence>
<name>A0A6C0API2_9ZZZZ</name>
<protein>
    <submittedName>
        <fullName evidence="2">Uncharacterized protein</fullName>
    </submittedName>
</protein>
<evidence type="ECO:0000313" key="2">
    <source>
        <dbReference type="EMBL" id="QHS81516.1"/>
    </source>
</evidence>
<organism evidence="2">
    <name type="scientific">viral metagenome</name>
    <dbReference type="NCBI Taxonomy" id="1070528"/>
    <lineage>
        <taxon>unclassified sequences</taxon>
        <taxon>metagenomes</taxon>
        <taxon>organismal metagenomes</taxon>
    </lineage>
</organism>
<dbReference type="AlphaFoldDB" id="A0A6C0API2"/>
<accession>A0A6C0API2</accession>
<keyword evidence="1" id="KW-1133">Transmembrane helix</keyword>
<reference evidence="2" key="1">
    <citation type="journal article" date="2020" name="Nature">
        <title>Giant virus diversity and host interactions through global metagenomics.</title>
        <authorList>
            <person name="Schulz F."/>
            <person name="Roux S."/>
            <person name="Paez-Espino D."/>
            <person name="Jungbluth S."/>
            <person name="Walsh D.A."/>
            <person name="Denef V.J."/>
            <person name="McMahon K.D."/>
            <person name="Konstantinidis K.T."/>
            <person name="Eloe-Fadrosh E.A."/>
            <person name="Kyrpides N.C."/>
            <person name="Woyke T."/>
        </authorList>
    </citation>
    <scope>NUCLEOTIDE SEQUENCE</scope>
    <source>
        <strain evidence="2">GVMAG-S-1101164-72</strain>
    </source>
</reference>
<feature type="transmembrane region" description="Helical" evidence="1">
    <location>
        <begin position="57"/>
        <end position="84"/>
    </location>
</feature>
<dbReference type="EMBL" id="MN740758">
    <property type="protein sequence ID" value="QHS81516.1"/>
    <property type="molecule type" value="Genomic_DNA"/>
</dbReference>
<keyword evidence="1" id="KW-0812">Transmembrane</keyword>
<keyword evidence="1" id="KW-0472">Membrane</keyword>